<protein>
    <submittedName>
        <fullName evidence="1">Uncharacterized protein</fullName>
    </submittedName>
</protein>
<gene>
    <name evidence="1" type="ORF">GLOINDRAFT_1666</name>
</gene>
<name>U9UXJ1_RHIID</name>
<evidence type="ECO:0000313" key="1">
    <source>
        <dbReference type="EMBL" id="ESA23283.1"/>
    </source>
</evidence>
<dbReference type="EMBL" id="KI274897">
    <property type="protein sequence ID" value="ESA23283.1"/>
    <property type="molecule type" value="Genomic_DNA"/>
</dbReference>
<dbReference type="VEuPathDB" id="FungiDB:RhiirFUN_007056"/>
<organism evidence="1">
    <name type="scientific">Rhizophagus irregularis (strain DAOM 181602 / DAOM 197198 / MUCL 43194)</name>
    <name type="common">Arbuscular mycorrhizal fungus</name>
    <name type="synonym">Glomus intraradices</name>
    <dbReference type="NCBI Taxonomy" id="747089"/>
    <lineage>
        <taxon>Eukaryota</taxon>
        <taxon>Fungi</taxon>
        <taxon>Fungi incertae sedis</taxon>
        <taxon>Mucoromycota</taxon>
        <taxon>Glomeromycotina</taxon>
        <taxon>Glomeromycetes</taxon>
        <taxon>Glomerales</taxon>
        <taxon>Glomeraceae</taxon>
        <taxon>Rhizophagus</taxon>
    </lineage>
</organism>
<sequence length="367" mass="42905">MDKIEVETQNNTSTSEMKDDTFKKHRKSIIQIKVSLYINEEYDSDDYVVTYSYEDRSVLGWSVNIENNGPQQPDVYFKEIIVGLIDLNSDHTSSDRFLKLKHQVDYATIGFLPNGDLIQVSLGDRKIYKYCFTEKPKNTVPWEYSQIIDIEIPESLNGQVEICSIYRTKLFLIVGDTDCKMLQFDLLTMNLERKYTEFTFRPWQITMNKNQKAHIYIYIYSMENGMLIYKNEDNAHGVQFITLKNTERLFIYHKYGGKLVDPYQVYDEIVVSDGINGITSVITKLNRKIFIENGNVCVTDGINGIDENKLQQLSNNTSYIYTLPIFKIIQSMLNEIIDQVDIKKVVDKVEINKNLWIEDNDINFRHD</sequence>
<dbReference type="AlphaFoldDB" id="U9UXJ1"/>
<reference evidence="1" key="1">
    <citation type="submission" date="2013-07" db="EMBL/GenBank/DDBJ databases">
        <title>The genome of an arbuscular mycorrhizal fungus provides insights into the evolution of the oldest plant symbiosis.</title>
        <authorList>
            <consortium name="DOE Joint Genome Institute"/>
            <person name="Tisserant E."/>
            <person name="Malbreil M."/>
            <person name="Kuo A."/>
            <person name="Kohler A."/>
            <person name="Symeonidi A."/>
            <person name="Balestrini R."/>
            <person name="Charron P."/>
            <person name="Duensing N."/>
            <person name="Frei-dit-Frey N."/>
            <person name="Gianinazzi-Pearson V."/>
            <person name="Gilbert B."/>
            <person name="Handa Y."/>
            <person name="Hijri M."/>
            <person name="Kaul R."/>
            <person name="Kawaguchi M."/>
            <person name="Krajinski F."/>
            <person name="Lammers P."/>
            <person name="Lapierre D."/>
            <person name="Masclaux F.G."/>
            <person name="Murat C."/>
            <person name="Morin E."/>
            <person name="Ndikumana S."/>
            <person name="Pagni M."/>
            <person name="Petitpierre D."/>
            <person name="Requena N."/>
            <person name="Rosikiewicz P."/>
            <person name="Riley R."/>
            <person name="Saito K."/>
            <person name="San Clemente H."/>
            <person name="Shapiro H."/>
            <person name="van Tuinen D."/>
            <person name="Becard G."/>
            <person name="Bonfante P."/>
            <person name="Paszkowski U."/>
            <person name="Shachar-Hill Y."/>
            <person name="Young J.P."/>
            <person name="Sanders I.R."/>
            <person name="Henrissat B."/>
            <person name="Rensing S.A."/>
            <person name="Grigoriev I.V."/>
            <person name="Corradi N."/>
            <person name="Roux C."/>
            <person name="Martin F."/>
        </authorList>
    </citation>
    <scope>NUCLEOTIDE SEQUENCE</scope>
    <source>
        <strain evidence="1">DAOM 197198</strain>
    </source>
</reference>
<proteinExistence type="predicted"/>
<dbReference type="InterPro" id="IPR036322">
    <property type="entry name" value="WD40_repeat_dom_sf"/>
</dbReference>
<accession>U9UXJ1</accession>
<dbReference type="SUPFAM" id="SSF50978">
    <property type="entry name" value="WD40 repeat-like"/>
    <property type="match status" value="1"/>
</dbReference>
<dbReference type="HOGENOM" id="CLU_702369_0_0_1"/>